<protein>
    <submittedName>
        <fullName evidence="7">Cytochrome C oxidase subunit IV family protein</fullName>
    </submittedName>
</protein>
<comment type="subcellular location">
    <subcellularLocation>
        <location evidence="1">Cell membrane</location>
        <topology evidence="1">Multi-pass membrane protein</topology>
    </subcellularLocation>
</comment>
<sequence>MTHHNERRLRNIWAVLIAIVLSGMAVMAVWGGTALVTAALLVLAVIKCRLVAMDFMGLRQAPAGLLFGLLAWPVTLALLAVAKLAMSMVLSV</sequence>
<proteinExistence type="predicted"/>
<gene>
    <name evidence="7" type="ORF">HT585_16530</name>
</gene>
<evidence type="ECO:0000256" key="1">
    <source>
        <dbReference type="ARBA" id="ARBA00004651"/>
    </source>
</evidence>
<feature type="transmembrane region" description="Helical" evidence="6">
    <location>
        <begin position="64"/>
        <end position="86"/>
    </location>
</feature>
<evidence type="ECO:0000256" key="6">
    <source>
        <dbReference type="SAM" id="Phobius"/>
    </source>
</evidence>
<keyword evidence="4 6" id="KW-1133">Transmembrane helix</keyword>
<dbReference type="GO" id="GO:0005886">
    <property type="term" value="C:plasma membrane"/>
    <property type="evidence" value="ECO:0007669"/>
    <property type="project" value="UniProtKB-SubCell"/>
</dbReference>
<feature type="transmembrane region" description="Helical" evidence="6">
    <location>
        <begin position="12"/>
        <end position="30"/>
    </location>
</feature>
<evidence type="ECO:0000256" key="4">
    <source>
        <dbReference type="ARBA" id="ARBA00022989"/>
    </source>
</evidence>
<evidence type="ECO:0000256" key="5">
    <source>
        <dbReference type="ARBA" id="ARBA00023136"/>
    </source>
</evidence>
<keyword evidence="3 6" id="KW-0812">Transmembrane</keyword>
<evidence type="ECO:0000313" key="8">
    <source>
        <dbReference type="Proteomes" id="UP000520198"/>
    </source>
</evidence>
<keyword evidence="8" id="KW-1185">Reference proteome</keyword>
<name>A0A7Y6Q7H7_9HYPH</name>
<accession>A0A7Y6Q7H7</accession>
<comment type="caution">
    <text evidence="7">The sequence shown here is derived from an EMBL/GenBank/DDBJ whole genome shotgun (WGS) entry which is preliminary data.</text>
</comment>
<organism evidence="7 8">
    <name type="scientific">Ensifer oleiphilus</name>
    <dbReference type="NCBI Taxonomy" id="2742698"/>
    <lineage>
        <taxon>Bacteria</taxon>
        <taxon>Pseudomonadati</taxon>
        <taxon>Pseudomonadota</taxon>
        <taxon>Alphaproteobacteria</taxon>
        <taxon>Hyphomicrobiales</taxon>
        <taxon>Rhizobiaceae</taxon>
        <taxon>Sinorhizobium/Ensifer group</taxon>
        <taxon>Ensifer</taxon>
    </lineage>
</organism>
<dbReference type="Pfam" id="PF03626">
    <property type="entry name" value="COX4_pro"/>
    <property type="match status" value="1"/>
</dbReference>
<keyword evidence="2" id="KW-1003">Cell membrane</keyword>
<dbReference type="InterPro" id="IPR005171">
    <property type="entry name" value="Cyt_c_oxidase_su4_prok"/>
</dbReference>
<dbReference type="EMBL" id="JABWDU010000003">
    <property type="protein sequence ID" value="NVD40477.1"/>
    <property type="molecule type" value="Genomic_DNA"/>
</dbReference>
<keyword evidence="5 6" id="KW-0472">Membrane</keyword>
<dbReference type="AlphaFoldDB" id="A0A7Y6Q7H7"/>
<evidence type="ECO:0000256" key="2">
    <source>
        <dbReference type="ARBA" id="ARBA00022475"/>
    </source>
</evidence>
<reference evidence="7 8" key="1">
    <citation type="submission" date="2020-06" db="EMBL/GenBank/DDBJ databases">
        <authorList>
            <person name="Grouzdev D.S."/>
        </authorList>
    </citation>
    <scope>NUCLEOTIDE SEQUENCE [LARGE SCALE GENOMIC DNA]</scope>
    <source>
        <strain evidence="7 8">HO-A22</strain>
    </source>
</reference>
<evidence type="ECO:0000256" key="3">
    <source>
        <dbReference type="ARBA" id="ARBA00022692"/>
    </source>
</evidence>
<dbReference type="RefSeq" id="WP_176353949.1">
    <property type="nucleotide sequence ID" value="NZ_JABWDU010000003.1"/>
</dbReference>
<evidence type="ECO:0000313" key="7">
    <source>
        <dbReference type="EMBL" id="NVD40477.1"/>
    </source>
</evidence>
<dbReference type="Proteomes" id="UP000520198">
    <property type="component" value="Unassembled WGS sequence"/>
</dbReference>